<dbReference type="InParanoid" id="A0A146G371"/>
<dbReference type="EMBL" id="BDCO01000002">
    <property type="protein sequence ID" value="GAT32275.1"/>
    <property type="molecule type" value="Genomic_DNA"/>
</dbReference>
<dbReference type="RefSeq" id="WP_075078117.1">
    <property type="nucleotide sequence ID" value="NZ_BDCO01000002.1"/>
</dbReference>
<evidence type="ECO:0000313" key="2">
    <source>
        <dbReference type="EMBL" id="GAT32275.1"/>
    </source>
</evidence>
<dbReference type="STRING" id="690879.TSACC_2673"/>
<dbReference type="AlphaFoldDB" id="A0A146G371"/>
<keyword evidence="3" id="KW-1185">Reference proteome</keyword>
<protein>
    <submittedName>
        <fullName evidence="2">Uncharacterized protein</fullName>
    </submittedName>
</protein>
<accession>A0A146G371</accession>
<dbReference type="OrthoDB" id="196842at2"/>
<proteinExistence type="predicted"/>
<dbReference type="Proteomes" id="UP000076023">
    <property type="component" value="Unassembled WGS sequence"/>
</dbReference>
<gene>
    <name evidence="2" type="ORF">TSACC_2673</name>
</gene>
<comment type="caution">
    <text evidence="2">The sequence shown here is derived from an EMBL/GenBank/DDBJ whole genome shotgun (WGS) entry which is preliminary data.</text>
</comment>
<evidence type="ECO:0000313" key="3">
    <source>
        <dbReference type="Proteomes" id="UP000076023"/>
    </source>
</evidence>
<organism evidence="2 3">
    <name type="scientific">Terrimicrobium sacchariphilum</name>
    <dbReference type="NCBI Taxonomy" id="690879"/>
    <lineage>
        <taxon>Bacteria</taxon>
        <taxon>Pseudomonadati</taxon>
        <taxon>Verrucomicrobiota</taxon>
        <taxon>Terrimicrobiia</taxon>
        <taxon>Terrimicrobiales</taxon>
        <taxon>Terrimicrobiaceae</taxon>
        <taxon>Terrimicrobium</taxon>
    </lineage>
</organism>
<evidence type="ECO:0000256" key="1">
    <source>
        <dbReference type="SAM" id="SignalP"/>
    </source>
</evidence>
<feature type="chain" id="PRO_5007524363" evidence="1">
    <location>
        <begin position="21"/>
        <end position="302"/>
    </location>
</feature>
<name>A0A146G371_TERSA</name>
<sequence length="302" mass="32515">MIQYLALLLALALGALPGFAADAWSPTKWQNTPAWQSRSGGWLAVVSESRARLIYLGPAEGRVNLLYAPPAPAPLRPRGGHIAWLGPQAEWYGGREVWPPPGGWESAGSASVSSSGDTLTMVLPRVANLPVLSRSYFWKDRALHCQVAWSGGKGSYQVIQIVQLPPQAMVTARPGGASGGGFIRISVDGRNRRESPAGSPEIAMRADGAVQIRSREGRAKFGFPPQPLRAVIGRYSLVMERGETLGRVLDSPDAGFDTQVYVGGKVHPFVEIEQLSPRLKNAGKAENAFTVILKPGMRDFLP</sequence>
<feature type="signal peptide" evidence="1">
    <location>
        <begin position="1"/>
        <end position="20"/>
    </location>
</feature>
<reference evidence="3" key="1">
    <citation type="journal article" date="2017" name="Genome Announc.">
        <title>Draft Genome Sequence of Terrimicrobium sacchariphilum NM-5T, a Facultative Anaerobic Soil Bacterium of the Class Spartobacteria.</title>
        <authorList>
            <person name="Qiu Y.L."/>
            <person name="Tourlousse D.M."/>
            <person name="Matsuura N."/>
            <person name="Ohashi A."/>
            <person name="Sekiguchi Y."/>
        </authorList>
    </citation>
    <scope>NUCLEOTIDE SEQUENCE [LARGE SCALE GENOMIC DNA]</scope>
    <source>
        <strain evidence="3">NM-5</strain>
    </source>
</reference>
<keyword evidence="1" id="KW-0732">Signal</keyword>